<proteinExistence type="predicted"/>
<accession>A0ABT7SRD7</accession>
<name>A0ABT7SRD7_9GAMM</name>
<reference evidence="1 2" key="1">
    <citation type="submission" date="2023-06" db="EMBL/GenBank/DDBJ databases">
        <title>Thiopseudomonas sp. CY1220 draft genome sequence.</title>
        <authorList>
            <person name="Zhao G."/>
            <person name="An M."/>
        </authorList>
    </citation>
    <scope>NUCLEOTIDE SEQUENCE [LARGE SCALE GENOMIC DNA]</scope>
    <source>
        <strain evidence="1 2">CY1220</strain>
    </source>
</reference>
<gene>
    <name evidence="1" type="ORF">QEZ41_10835</name>
</gene>
<dbReference type="EMBL" id="JAUCDY010000016">
    <property type="protein sequence ID" value="MDM7858759.1"/>
    <property type="molecule type" value="Genomic_DNA"/>
</dbReference>
<keyword evidence="2" id="KW-1185">Reference proteome</keyword>
<comment type="caution">
    <text evidence="1">The sequence shown here is derived from an EMBL/GenBank/DDBJ whole genome shotgun (WGS) entry which is preliminary data.</text>
</comment>
<organism evidence="1 2">
    <name type="scientific">Thiopseudomonas acetoxidans</name>
    <dbReference type="NCBI Taxonomy" id="3041622"/>
    <lineage>
        <taxon>Bacteria</taxon>
        <taxon>Pseudomonadati</taxon>
        <taxon>Pseudomonadota</taxon>
        <taxon>Gammaproteobacteria</taxon>
        <taxon>Pseudomonadales</taxon>
        <taxon>Pseudomonadaceae</taxon>
        <taxon>Thiopseudomonas</taxon>
    </lineage>
</organism>
<evidence type="ECO:0008006" key="3">
    <source>
        <dbReference type="Google" id="ProtNLM"/>
    </source>
</evidence>
<evidence type="ECO:0000313" key="1">
    <source>
        <dbReference type="EMBL" id="MDM7858759.1"/>
    </source>
</evidence>
<protein>
    <recommendedName>
        <fullName evidence="3">PD-(D/E)XK endonuclease-like domain-containing protein</fullName>
    </recommendedName>
</protein>
<evidence type="ECO:0000313" key="2">
    <source>
        <dbReference type="Proteomes" id="UP001241056"/>
    </source>
</evidence>
<dbReference type="Proteomes" id="UP001241056">
    <property type="component" value="Unassembled WGS sequence"/>
</dbReference>
<sequence>MLVAMQEIINPDVVIDYDTAKKQLKLKEGGPDSKVAELYIEHIPDNALAFTLDYQPKKDKQKYKQLSLYISSTNDAGVNKGCDLIILWQDTEQKRALVFDLKSDRLKPKDNQKQLDNSALFLKYLLSMAEVHYGIDANGIEIDKAIVTTNARNVRKRTTYQPNADTAQIGNYKVESVVANASKTASISFRQLIRGAANG</sequence>
<dbReference type="RefSeq" id="WP_289411593.1">
    <property type="nucleotide sequence ID" value="NZ_JAUCDY010000016.1"/>
</dbReference>